<dbReference type="InterPro" id="IPR021109">
    <property type="entry name" value="Peptidase_aspartic_dom_sf"/>
</dbReference>
<dbReference type="SUPFAM" id="SSF50630">
    <property type="entry name" value="Acid proteases"/>
    <property type="match status" value="1"/>
</dbReference>
<dbReference type="STRING" id="871741.SAMN05192570_2962"/>
<organism evidence="3 4">
    <name type="scientific">Brevundimonas viscosa</name>
    <dbReference type="NCBI Taxonomy" id="871741"/>
    <lineage>
        <taxon>Bacteria</taxon>
        <taxon>Pseudomonadati</taxon>
        <taxon>Pseudomonadota</taxon>
        <taxon>Alphaproteobacteria</taxon>
        <taxon>Caulobacterales</taxon>
        <taxon>Caulobacteraceae</taxon>
        <taxon>Brevundimonas</taxon>
    </lineage>
</organism>
<evidence type="ECO:0000256" key="1">
    <source>
        <dbReference type="SAM" id="MobiDB-lite"/>
    </source>
</evidence>
<keyword evidence="2" id="KW-0732">Signal</keyword>
<dbReference type="Pfam" id="PF13650">
    <property type="entry name" value="Asp_protease_2"/>
    <property type="match status" value="1"/>
</dbReference>
<name>A0A1I6T4V6_9CAUL</name>
<gene>
    <name evidence="3" type="ORF">SAMN05192570_2962</name>
</gene>
<dbReference type="RefSeq" id="WP_092312553.1">
    <property type="nucleotide sequence ID" value="NZ_FOZV01000008.1"/>
</dbReference>
<keyword evidence="4" id="KW-1185">Reference proteome</keyword>
<dbReference type="GO" id="GO:0006508">
    <property type="term" value="P:proteolysis"/>
    <property type="evidence" value="ECO:0007669"/>
    <property type="project" value="UniProtKB-KW"/>
</dbReference>
<evidence type="ECO:0000313" key="4">
    <source>
        <dbReference type="Proteomes" id="UP000198788"/>
    </source>
</evidence>
<proteinExistence type="predicted"/>
<feature type="chain" id="PRO_5011533494" evidence="2">
    <location>
        <begin position="18"/>
        <end position="303"/>
    </location>
</feature>
<dbReference type="Gene3D" id="2.40.70.10">
    <property type="entry name" value="Acid Proteases"/>
    <property type="match status" value="1"/>
</dbReference>
<feature type="signal peptide" evidence="2">
    <location>
        <begin position="1"/>
        <end position="17"/>
    </location>
</feature>
<dbReference type="GO" id="GO:0008233">
    <property type="term" value="F:peptidase activity"/>
    <property type="evidence" value="ECO:0007669"/>
    <property type="project" value="UniProtKB-KW"/>
</dbReference>
<keyword evidence="3" id="KW-0645">Protease</keyword>
<feature type="region of interest" description="Disordered" evidence="1">
    <location>
        <begin position="162"/>
        <end position="181"/>
    </location>
</feature>
<evidence type="ECO:0000313" key="3">
    <source>
        <dbReference type="EMBL" id="SFS84281.1"/>
    </source>
</evidence>
<dbReference type="OrthoDB" id="8480113at2"/>
<evidence type="ECO:0000256" key="2">
    <source>
        <dbReference type="SAM" id="SignalP"/>
    </source>
</evidence>
<keyword evidence="3" id="KW-0378">Hydrolase</keyword>
<protein>
    <submittedName>
        <fullName evidence="3">Aspartyl protease</fullName>
    </submittedName>
</protein>
<feature type="compositionally biased region" description="Basic and acidic residues" evidence="1">
    <location>
        <begin position="168"/>
        <end position="181"/>
    </location>
</feature>
<sequence>MLQALILSLAASGPTCAAAFEALRTDGAVEAAYVAHVAFVRADPGDGQARWFLVDTGANRSALDAGVVRTLGLPDEGGTTVEGTAGVVEVSSTTVPRFTLGPVTTRLSPTVSDLSGLAGPEGAPVAGILGSDLFGQAVLTFDFERGRLALAPAGEASATAATCGRSASMRDDNGIPRVTGELDGRPVELRYDSGAGLFDDPHLWINLSQPQHAATLDGRDPGEPLEVLGGSGTGGSVRLPVYAAARFRMGGIEWAEPRLIVQPPQGYFARPEAVGFIGNAAFRPFGMVVIDYPGGRLTAPPAD</sequence>
<dbReference type="Proteomes" id="UP000198788">
    <property type="component" value="Unassembled WGS sequence"/>
</dbReference>
<accession>A0A1I6T4V6</accession>
<dbReference type="AlphaFoldDB" id="A0A1I6T4V6"/>
<dbReference type="EMBL" id="FOZV01000008">
    <property type="protein sequence ID" value="SFS84281.1"/>
    <property type="molecule type" value="Genomic_DNA"/>
</dbReference>
<reference evidence="4" key="1">
    <citation type="submission" date="2016-10" db="EMBL/GenBank/DDBJ databases">
        <authorList>
            <person name="Varghese N."/>
            <person name="Submissions S."/>
        </authorList>
    </citation>
    <scope>NUCLEOTIDE SEQUENCE [LARGE SCALE GENOMIC DNA]</scope>
    <source>
        <strain evidence="4">CGMCC 1.10683</strain>
    </source>
</reference>